<keyword evidence="3" id="KW-0804">Transcription</keyword>
<dbReference type="GO" id="GO:0003700">
    <property type="term" value="F:DNA-binding transcription factor activity"/>
    <property type="evidence" value="ECO:0007669"/>
    <property type="project" value="TreeGrafter"/>
</dbReference>
<comment type="caution">
    <text evidence="7">The sequence shown here is derived from an EMBL/GenBank/DDBJ whole genome shotgun (WGS) entry which is preliminary data.</text>
</comment>
<dbReference type="Gene3D" id="1.10.357.10">
    <property type="entry name" value="Tetracycline Repressor, domain 2"/>
    <property type="match status" value="1"/>
</dbReference>
<dbReference type="SUPFAM" id="SSF46689">
    <property type="entry name" value="Homeodomain-like"/>
    <property type="match status" value="1"/>
</dbReference>
<dbReference type="EMBL" id="JACIFP010000002">
    <property type="protein sequence ID" value="MBB4137982.1"/>
    <property type="molecule type" value="Genomic_DNA"/>
</dbReference>
<dbReference type="Pfam" id="PF00440">
    <property type="entry name" value="TetR_N"/>
    <property type="match status" value="1"/>
</dbReference>
<evidence type="ECO:0000256" key="2">
    <source>
        <dbReference type="ARBA" id="ARBA00023125"/>
    </source>
</evidence>
<proteinExistence type="predicted"/>
<organism evidence="7 8">
    <name type="scientific">Gordonia humi</name>
    <dbReference type="NCBI Taxonomy" id="686429"/>
    <lineage>
        <taxon>Bacteria</taxon>
        <taxon>Bacillati</taxon>
        <taxon>Actinomycetota</taxon>
        <taxon>Actinomycetes</taxon>
        <taxon>Mycobacteriales</taxon>
        <taxon>Gordoniaceae</taxon>
        <taxon>Gordonia</taxon>
    </lineage>
</organism>
<dbReference type="InterPro" id="IPR011075">
    <property type="entry name" value="TetR_C"/>
</dbReference>
<dbReference type="Proteomes" id="UP000551501">
    <property type="component" value="Unassembled WGS sequence"/>
</dbReference>
<evidence type="ECO:0000259" key="5">
    <source>
        <dbReference type="PROSITE" id="PS50977"/>
    </source>
</evidence>
<evidence type="ECO:0000313" key="8">
    <source>
        <dbReference type="Proteomes" id="UP000551501"/>
    </source>
</evidence>
<evidence type="ECO:0000313" key="6">
    <source>
        <dbReference type="EMBL" id="MBB4137982.1"/>
    </source>
</evidence>
<dbReference type="GO" id="GO:0000976">
    <property type="term" value="F:transcription cis-regulatory region binding"/>
    <property type="evidence" value="ECO:0007669"/>
    <property type="project" value="TreeGrafter"/>
</dbReference>
<feature type="domain" description="HTH tetR-type" evidence="5">
    <location>
        <begin position="17"/>
        <end position="77"/>
    </location>
</feature>
<protein>
    <submittedName>
        <fullName evidence="7">AcrR family transcriptional regulator</fullName>
    </submittedName>
</protein>
<dbReference type="SUPFAM" id="SSF48498">
    <property type="entry name" value="Tetracyclin repressor-like, C-terminal domain"/>
    <property type="match status" value="1"/>
</dbReference>
<dbReference type="Pfam" id="PF16859">
    <property type="entry name" value="TetR_C_11"/>
    <property type="match status" value="1"/>
</dbReference>
<dbReference type="PANTHER" id="PTHR30055">
    <property type="entry name" value="HTH-TYPE TRANSCRIPTIONAL REGULATOR RUTR"/>
    <property type="match status" value="1"/>
</dbReference>
<evidence type="ECO:0000256" key="3">
    <source>
        <dbReference type="ARBA" id="ARBA00023163"/>
    </source>
</evidence>
<dbReference type="AlphaFoldDB" id="A0A840F2D4"/>
<keyword evidence="8" id="KW-1185">Reference proteome</keyword>
<evidence type="ECO:0000256" key="1">
    <source>
        <dbReference type="ARBA" id="ARBA00023015"/>
    </source>
</evidence>
<dbReference type="InterPro" id="IPR009057">
    <property type="entry name" value="Homeodomain-like_sf"/>
</dbReference>
<dbReference type="RefSeq" id="WP_183373264.1">
    <property type="nucleotide sequence ID" value="NZ_JACIFP010000002.1"/>
</dbReference>
<dbReference type="PROSITE" id="PS50977">
    <property type="entry name" value="HTH_TETR_2"/>
    <property type="match status" value="1"/>
</dbReference>
<keyword evidence="1" id="KW-0805">Transcription regulation</keyword>
<evidence type="ECO:0000313" key="7">
    <source>
        <dbReference type="EMBL" id="MBB4138062.1"/>
    </source>
</evidence>
<dbReference type="InterPro" id="IPR050109">
    <property type="entry name" value="HTH-type_TetR-like_transc_reg"/>
</dbReference>
<gene>
    <name evidence="6" type="ORF">BKA16_004607</name>
    <name evidence="7" type="ORF">BKA16_004687</name>
</gene>
<reference evidence="7 8" key="1">
    <citation type="submission" date="2020-08" db="EMBL/GenBank/DDBJ databases">
        <title>Sequencing the genomes of 1000 actinobacteria strains.</title>
        <authorList>
            <person name="Klenk H.-P."/>
        </authorList>
    </citation>
    <scope>NUCLEOTIDE SEQUENCE [LARGE SCALE GENOMIC DNA]</scope>
    <source>
        <strain evidence="7 8">DSM 45298</strain>
    </source>
</reference>
<name>A0A840F2D4_9ACTN</name>
<dbReference type="PANTHER" id="PTHR30055:SF148">
    <property type="entry name" value="TETR-FAMILY TRANSCRIPTIONAL REGULATOR"/>
    <property type="match status" value="1"/>
</dbReference>
<accession>A0A840F2D4</accession>
<sequence>MSLPASRSRPAASARGQRAEKAIVDAVLDLLDQDDASGLTVDKIANRAQVGKPTIYRRWSTKSELVAYAFGNLADPLPSGPQASLRDILITALTEFHARLTDTRHGRAWRKILGSQGEYADAMSIYRDKYLNPRRAALAAALQTHIDNGTIRNDVDAETLIRVISNTMLGGIITPDEPATTTSPELIVDLFLNGLLTGAAHNPPSPPPR</sequence>
<dbReference type="InterPro" id="IPR001647">
    <property type="entry name" value="HTH_TetR"/>
</dbReference>
<feature type="DNA-binding region" description="H-T-H motif" evidence="4">
    <location>
        <begin position="40"/>
        <end position="59"/>
    </location>
</feature>
<dbReference type="InterPro" id="IPR036271">
    <property type="entry name" value="Tet_transcr_reg_TetR-rel_C_sf"/>
</dbReference>
<evidence type="ECO:0000256" key="4">
    <source>
        <dbReference type="PROSITE-ProRule" id="PRU00335"/>
    </source>
</evidence>
<keyword evidence="2 4" id="KW-0238">DNA-binding</keyword>
<dbReference type="Gene3D" id="1.10.10.60">
    <property type="entry name" value="Homeodomain-like"/>
    <property type="match status" value="1"/>
</dbReference>
<dbReference type="EMBL" id="JACIFP010000002">
    <property type="protein sequence ID" value="MBB4138062.1"/>
    <property type="molecule type" value="Genomic_DNA"/>
</dbReference>